<dbReference type="EMBL" id="AVOT02000211">
    <property type="protein sequence ID" value="MBW0461724.1"/>
    <property type="molecule type" value="Genomic_DNA"/>
</dbReference>
<organism evidence="2 3">
    <name type="scientific">Austropuccinia psidii MF-1</name>
    <dbReference type="NCBI Taxonomy" id="1389203"/>
    <lineage>
        <taxon>Eukaryota</taxon>
        <taxon>Fungi</taxon>
        <taxon>Dikarya</taxon>
        <taxon>Basidiomycota</taxon>
        <taxon>Pucciniomycotina</taxon>
        <taxon>Pucciniomycetes</taxon>
        <taxon>Pucciniales</taxon>
        <taxon>Sphaerophragmiaceae</taxon>
        <taxon>Austropuccinia</taxon>
    </lineage>
</organism>
<dbReference type="Proteomes" id="UP000765509">
    <property type="component" value="Unassembled WGS sequence"/>
</dbReference>
<sequence length="472" mass="53712">MDPLPEIEPKQVEKSEFISKVSEFLPSLKLATCDSHFAEYSRKKIQEVSKILEDSLYCVQLGGSLPSEAKVVISASSQTTIKRYFISSSSMSNEKAEIYQSISEGNYDTEKANPQHQSDSQTLQPGLFPPRNDFEKTLSTTNSSLEVNNICQDYHSNIQIFPAYTTTAKAKSPIEEPFIQPRSTKNSKEKPNCNFNMVDNNPPTSKVMQSPQHLPQSGLFNPLHSDHFEEKISHYQPLCVSSWKKCHVNVENLVREQVQQILQMPFSTKLPKGIHFQSIGSISMTKWLVDLDKYDIFSPKKNDAEAWNVPLFTSDSTMSMEKNSQITPTPLCPLHKKQFWENLILESISVAAQDLMQPEKFEISDSTEDDPLLFQQLSLEFLVSCLSTRSSHSAQIANTLHEKEENWAINYGMNIFIFFNESILHLMISYILILAHSKILPVNIPDGFVLIHKKSKEHLETFIRATIKTRIS</sequence>
<feature type="region of interest" description="Disordered" evidence="1">
    <location>
        <begin position="107"/>
        <end position="137"/>
    </location>
</feature>
<dbReference type="AlphaFoldDB" id="A0A9Q3GBV5"/>
<keyword evidence="3" id="KW-1185">Reference proteome</keyword>
<feature type="compositionally biased region" description="Polar residues" evidence="1">
    <location>
        <begin position="114"/>
        <end position="124"/>
    </location>
</feature>
<comment type="caution">
    <text evidence="2">The sequence shown here is derived from an EMBL/GenBank/DDBJ whole genome shotgun (WGS) entry which is preliminary data.</text>
</comment>
<evidence type="ECO:0000256" key="1">
    <source>
        <dbReference type="SAM" id="MobiDB-lite"/>
    </source>
</evidence>
<proteinExistence type="predicted"/>
<accession>A0A9Q3GBV5</accession>
<evidence type="ECO:0000313" key="2">
    <source>
        <dbReference type="EMBL" id="MBW0461724.1"/>
    </source>
</evidence>
<gene>
    <name evidence="2" type="ORF">O181_001439</name>
</gene>
<evidence type="ECO:0000313" key="3">
    <source>
        <dbReference type="Proteomes" id="UP000765509"/>
    </source>
</evidence>
<name>A0A9Q3GBV5_9BASI</name>
<protein>
    <submittedName>
        <fullName evidence="2">Uncharacterized protein</fullName>
    </submittedName>
</protein>
<reference evidence="2" key="1">
    <citation type="submission" date="2021-03" db="EMBL/GenBank/DDBJ databases">
        <title>Draft genome sequence of rust myrtle Austropuccinia psidii MF-1, a brazilian biotype.</title>
        <authorList>
            <person name="Quecine M.C."/>
            <person name="Pachon D.M.R."/>
            <person name="Bonatelli M.L."/>
            <person name="Correr F.H."/>
            <person name="Franceschini L.M."/>
            <person name="Leite T.F."/>
            <person name="Margarido G.R.A."/>
            <person name="Almeida C.A."/>
            <person name="Ferrarezi J.A."/>
            <person name="Labate C.A."/>
        </authorList>
    </citation>
    <scope>NUCLEOTIDE SEQUENCE</scope>
    <source>
        <strain evidence="2">MF-1</strain>
    </source>
</reference>